<dbReference type="AlphaFoldDB" id="A0A7E4ZWH7"/>
<evidence type="ECO:0000313" key="5">
    <source>
        <dbReference type="Proteomes" id="UP000492821"/>
    </source>
</evidence>
<organism evidence="5 6">
    <name type="scientific">Panagrellus redivivus</name>
    <name type="common">Microworm</name>
    <dbReference type="NCBI Taxonomy" id="6233"/>
    <lineage>
        <taxon>Eukaryota</taxon>
        <taxon>Metazoa</taxon>
        <taxon>Ecdysozoa</taxon>
        <taxon>Nematoda</taxon>
        <taxon>Chromadorea</taxon>
        <taxon>Rhabditida</taxon>
        <taxon>Tylenchina</taxon>
        <taxon>Panagrolaimomorpha</taxon>
        <taxon>Panagrolaimoidea</taxon>
        <taxon>Panagrolaimidae</taxon>
        <taxon>Panagrellus</taxon>
    </lineage>
</organism>
<evidence type="ECO:0000256" key="1">
    <source>
        <dbReference type="ARBA" id="ARBA00022737"/>
    </source>
</evidence>
<dbReference type="SUPFAM" id="SSF48403">
    <property type="entry name" value="Ankyrin repeat"/>
    <property type="match status" value="1"/>
</dbReference>
<dbReference type="PANTHER" id="PTHR24171">
    <property type="entry name" value="ANKYRIN REPEAT DOMAIN-CONTAINING PROTEIN 39-RELATED"/>
    <property type="match status" value="1"/>
</dbReference>
<sequence length="400" mass="44384">MRGVRVNAHQYESDSLKRSGRPSLAHTREFESIVHQIQAVLTATCSQRDPTQCPVMDRLYDSQLQSLFEAVIANDIEYVTKCFVEKQLHVDARDGDFNTPLLLAAYFGHIEIALLLLKLGARVNETNQLGITPVMAACTSGSVQLLHQLVKHGGDLRVSDLGNSPLGFACAAGHLEIVQYLVSIGHDFNIEYKSICPSYVMLAAMNGHDMIMMYFFLPSFKHAGRLSLLPADARENVLQVLESADHKVPIIDIDETVPMFFDINLLTLAVVTHNRGMFELLLELGADLNFRLKSGNTVADVARNYDFNVDDMAGTLYFVVSSSSTDASSVMTSSLPLSENNADGKSKAKKRKSIGKPELSLKRMKGFISALLRPNSRITPAFFHPIRTIHRFNRLQSISK</sequence>
<keyword evidence="2 3" id="KW-0040">ANK repeat</keyword>
<name>A0A7E4ZWH7_PANRE</name>
<feature type="region of interest" description="Disordered" evidence="4">
    <location>
        <begin position="330"/>
        <end position="355"/>
    </location>
</feature>
<reference evidence="5" key="1">
    <citation type="journal article" date="2013" name="Genetics">
        <title>The draft genome and transcriptome of Panagrellus redivivus are shaped by the harsh demands of a free-living lifestyle.</title>
        <authorList>
            <person name="Srinivasan J."/>
            <person name="Dillman A.R."/>
            <person name="Macchietto M.G."/>
            <person name="Heikkinen L."/>
            <person name="Lakso M."/>
            <person name="Fracchia K.M."/>
            <person name="Antoshechkin I."/>
            <person name="Mortazavi A."/>
            <person name="Wong G."/>
            <person name="Sternberg P.W."/>
        </authorList>
    </citation>
    <scope>NUCLEOTIDE SEQUENCE [LARGE SCALE GENOMIC DNA]</scope>
    <source>
        <strain evidence="5">MT8872</strain>
    </source>
</reference>
<dbReference type="Pfam" id="PF12796">
    <property type="entry name" value="Ank_2"/>
    <property type="match status" value="1"/>
</dbReference>
<feature type="repeat" description="ANK" evidence="3">
    <location>
        <begin position="161"/>
        <end position="193"/>
    </location>
</feature>
<dbReference type="WBParaSite" id="Pan_g21855.t1">
    <property type="protein sequence ID" value="Pan_g21855.t1"/>
    <property type="gene ID" value="Pan_g21855"/>
</dbReference>
<evidence type="ECO:0000256" key="3">
    <source>
        <dbReference type="PROSITE-ProRule" id="PRU00023"/>
    </source>
</evidence>
<keyword evidence="5" id="KW-1185">Reference proteome</keyword>
<protein>
    <submittedName>
        <fullName evidence="6">ANK_REP_REGION domain-containing protein</fullName>
    </submittedName>
</protein>
<dbReference type="Pfam" id="PF13637">
    <property type="entry name" value="Ank_4"/>
    <property type="match status" value="1"/>
</dbReference>
<dbReference type="PROSITE" id="PS50088">
    <property type="entry name" value="ANK_REPEAT"/>
    <property type="match status" value="3"/>
</dbReference>
<keyword evidence="1" id="KW-0677">Repeat</keyword>
<evidence type="ECO:0000313" key="6">
    <source>
        <dbReference type="WBParaSite" id="Pan_g21855.t1"/>
    </source>
</evidence>
<evidence type="ECO:0000256" key="2">
    <source>
        <dbReference type="ARBA" id="ARBA00023043"/>
    </source>
</evidence>
<proteinExistence type="predicted"/>
<dbReference type="Gene3D" id="1.25.40.20">
    <property type="entry name" value="Ankyrin repeat-containing domain"/>
    <property type="match status" value="1"/>
</dbReference>
<evidence type="ECO:0000256" key="4">
    <source>
        <dbReference type="SAM" id="MobiDB-lite"/>
    </source>
</evidence>
<feature type="repeat" description="ANK" evidence="3">
    <location>
        <begin position="96"/>
        <end position="128"/>
    </location>
</feature>
<feature type="region of interest" description="Disordered" evidence="4">
    <location>
        <begin position="1"/>
        <end position="22"/>
    </location>
</feature>
<dbReference type="InterPro" id="IPR002110">
    <property type="entry name" value="Ankyrin_rpt"/>
</dbReference>
<dbReference type="Proteomes" id="UP000492821">
    <property type="component" value="Unassembled WGS sequence"/>
</dbReference>
<dbReference type="PROSITE" id="PS50297">
    <property type="entry name" value="ANK_REP_REGION"/>
    <property type="match status" value="3"/>
</dbReference>
<dbReference type="PRINTS" id="PR01415">
    <property type="entry name" value="ANKYRIN"/>
</dbReference>
<dbReference type="InterPro" id="IPR036770">
    <property type="entry name" value="Ankyrin_rpt-contain_sf"/>
</dbReference>
<accession>A0A7E4ZWH7</accession>
<feature type="repeat" description="ANK" evidence="3">
    <location>
        <begin position="129"/>
        <end position="161"/>
    </location>
</feature>
<dbReference type="SMART" id="SM00248">
    <property type="entry name" value="ANK"/>
    <property type="match status" value="4"/>
</dbReference>
<reference evidence="6" key="2">
    <citation type="submission" date="2020-10" db="UniProtKB">
        <authorList>
            <consortium name="WormBaseParasite"/>
        </authorList>
    </citation>
    <scope>IDENTIFICATION</scope>
</reference>